<evidence type="ECO:0000259" key="1">
    <source>
        <dbReference type="Pfam" id="PF01844"/>
    </source>
</evidence>
<dbReference type="EMBL" id="BIFS01000001">
    <property type="protein sequence ID" value="GCE16544.1"/>
    <property type="molecule type" value="Genomic_DNA"/>
</dbReference>
<proteinExistence type="predicted"/>
<dbReference type="Proteomes" id="UP000287188">
    <property type="component" value="Unassembled WGS sequence"/>
</dbReference>
<sequence>MVCGHRGKGLQVHHIKPFHLYPELELDPNNLITLCEIRGRTHHLLIGHLDDWESYNIRVRADTKRYAHQNAITIKANPTWQKEVVQRPMP</sequence>
<organism evidence="2 3">
    <name type="scientific">Dictyobacter kobayashii</name>
    <dbReference type="NCBI Taxonomy" id="2014872"/>
    <lineage>
        <taxon>Bacteria</taxon>
        <taxon>Bacillati</taxon>
        <taxon>Chloroflexota</taxon>
        <taxon>Ktedonobacteria</taxon>
        <taxon>Ktedonobacterales</taxon>
        <taxon>Dictyobacteraceae</taxon>
        <taxon>Dictyobacter</taxon>
    </lineage>
</organism>
<dbReference type="GO" id="GO:0008270">
    <property type="term" value="F:zinc ion binding"/>
    <property type="evidence" value="ECO:0007669"/>
    <property type="project" value="InterPro"/>
</dbReference>
<keyword evidence="3" id="KW-1185">Reference proteome</keyword>
<gene>
    <name evidence="2" type="ORF">KDK_03440</name>
</gene>
<dbReference type="Pfam" id="PF01844">
    <property type="entry name" value="HNH"/>
    <property type="match status" value="1"/>
</dbReference>
<dbReference type="GO" id="GO:0003676">
    <property type="term" value="F:nucleic acid binding"/>
    <property type="evidence" value="ECO:0007669"/>
    <property type="project" value="InterPro"/>
</dbReference>
<feature type="domain" description="HNH" evidence="1">
    <location>
        <begin position="2"/>
        <end position="36"/>
    </location>
</feature>
<reference evidence="3" key="1">
    <citation type="submission" date="2018-12" db="EMBL/GenBank/DDBJ databases">
        <title>Tengunoibacter tsumagoiensis gen. nov., sp. nov., Dictyobacter kobayashii sp. nov., D. alpinus sp. nov., and D. joshuensis sp. nov. and description of Dictyobacteraceae fam. nov. within the order Ktedonobacterales isolated from Tengu-no-mugimeshi.</title>
        <authorList>
            <person name="Wang C.M."/>
            <person name="Zheng Y."/>
            <person name="Sakai Y."/>
            <person name="Toyoda A."/>
            <person name="Minakuchi Y."/>
            <person name="Abe K."/>
            <person name="Yokota A."/>
            <person name="Yabe S."/>
        </authorList>
    </citation>
    <scope>NUCLEOTIDE SEQUENCE [LARGE SCALE GENOMIC DNA]</scope>
    <source>
        <strain evidence="3">Uno11</strain>
    </source>
</reference>
<dbReference type="GO" id="GO:0004519">
    <property type="term" value="F:endonuclease activity"/>
    <property type="evidence" value="ECO:0007669"/>
    <property type="project" value="InterPro"/>
</dbReference>
<dbReference type="AlphaFoldDB" id="A0A402ABR4"/>
<dbReference type="RefSeq" id="WP_161977023.1">
    <property type="nucleotide sequence ID" value="NZ_BIFS01000001.1"/>
</dbReference>
<name>A0A402ABR4_9CHLR</name>
<protein>
    <recommendedName>
        <fullName evidence="1">HNH domain-containing protein</fullName>
    </recommendedName>
</protein>
<accession>A0A402ABR4</accession>
<comment type="caution">
    <text evidence="2">The sequence shown here is derived from an EMBL/GenBank/DDBJ whole genome shotgun (WGS) entry which is preliminary data.</text>
</comment>
<evidence type="ECO:0000313" key="2">
    <source>
        <dbReference type="EMBL" id="GCE16544.1"/>
    </source>
</evidence>
<evidence type="ECO:0000313" key="3">
    <source>
        <dbReference type="Proteomes" id="UP000287188"/>
    </source>
</evidence>
<dbReference type="InterPro" id="IPR002711">
    <property type="entry name" value="HNH"/>
</dbReference>